<reference evidence="3" key="1">
    <citation type="submission" date="2020-05" db="EMBL/GenBank/DDBJ databases">
        <authorList>
            <person name="Chiriac C."/>
            <person name="Salcher M."/>
            <person name="Ghai R."/>
            <person name="Kavagutti S V."/>
        </authorList>
    </citation>
    <scope>NUCLEOTIDE SEQUENCE</scope>
</reference>
<dbReference type="Gene3D" id="3.30.300.20">
    <property type="match status" value="1"/>
</dbReference>
<gene>
    <name evidence="3" type="ORF">UFOPK1392_01472</name>
</gene>
<evidence type="ECO:0000256" key="1">
    <source>
        <dbReference type="ARBA" id="ARBA00022490"/>
    </source>
</evidence>
<keyword evidence="2" id="KW-0694">RNA-binding</keyword>
<proteinExistence type="inferred from homology"/>
<dbReference type="GO" id="GO:0003723">
    <property type="term" value="F:RNA binding"/>
    <property type="evidence" value="ECO:0007669"/>
    <property type="project" value="UniProtKB-KW"/>
</dbReference>
<organism evidence="3">
    <name type="scientific">freshwater metagenome</name>
    <dbReference type="NCBI Taxonomy" id="449393"/>
    <lineage>
        <taxon>unclassified sequences</taxon>
        <taxon>metagenomes</taxon>
        <taxon>ecological metagenomes</taxon>
    </lineage>
</organism>
<dbReference type="PANTHER" id="PTHR34654">
    <property type="entry name" value="UPF0109 PROTEIN SCO5592"/>
    <property type="match status" value="1"/>
</dbReference>
<keyword evidence="1" id="KW-0963">Cytoplasm</keyword>
<dbReference type="EMBL" id="CAEMXZ010000065">
    <property type="protein sequence ID" value="CAB4323715.1"/>
    <property type="molecule type" value="Genomic_DNA"/>
</dbReference>
<dbReference type="AlphaFoldDB" id="A0A6J5YE54"/>
<dbReference type="HAMAP" id="MF_00088">
    <property type="entry name" value="KhpA"/>
    <property type="match status" value="1"/>
</dbReference>
<name>A0A6J5YE54_9ZZZZ</name>
<evidence type="ECO:0000256" key="2">
    <source>
        <dbReference type="ARBA" id="ARBA00022884"/>
    </source>
</evidence>
<dbReference type="InterPro" id="IPR009019">
    <property type="entry name" value="KH_sf_prok-type"/>
</dbReference>
<dbReference type="InterPro" id="IPR020627">
    <property type="entry name" value="KhpA"/>
</dbReference>
<evidence type="ECO:0000313" key="3">
    <source>
        <dbReference type="EMBL" id="CAB4323715.1"/>
    </source>
</evidence>
<dbReference type="Pfam" id="PF13083">
    <property type="entry name" value="KH_KhpA-B"/>
    <property type="match status" value="1"/>
</dbReference>
<sequence>MGAVHRRSIVTDVADVADDTAGPDLVTAKAVLIYVVKQLVEQPDAVEVELDDRGRRPVLNVHVGDGDMGRVIGKRGRVAQSIRTVVRAAAARDGGDVEVEFLD</sequence>
<dbReference type="SUPFAM" id="SSF54814">
    <property type="entry name" value="Prokaryotic type KH domain (KH-domain type II)"/>
    <property type="match status" value="1"/>
</dbReference>
<protein>
    <submittedName>
        <fullName evidence="3">Unannotated protein</fullName>
    </submittedName>
</protein>
<dbReference type="CDD" id="cd22533">
    <property type="entry name" value="KH-II_YlqC-like"/>
    <property type="match status" value="1"/>
</dbReference>
<accession>A0A6J5YE54</accession>
<dbReference type="PANTHER" id="PTHR34654:SF1">
    <property type="entry name" value="RNA-BINDING PROTEIN KHPA"/>
    <property type="match status" value="1"/>
</dbReference>
<dbReference type="InterPro" id="IPR015946">
    <property type="entry name" value="KH_dom-like_a/b"/>
</dbReference>